<dbReference type="Proteomes" id="UP000826195">
    <property type="component" value="Unassembled WGS sequence"/>
</dbReference>
<keyword evidence="3" id="KW-1185">Reference proteome</keyword>
<evidence type="ECO:0000313" key="3">
    <source>
        <dbReference type="Proteomes" id="UP000826195"/>
    </source>
</evidence>
<sequence>MAGPGPLSIHEARHGVTGGASALLLVLPSRIECTCQCFRPLFFEAVCPGEKLSRSFSNIHNIYVVILLGISELAIKTRKWNPRNRDFITKHSSIKKLTEADERDDVEASDIDNDLTSNISG</sequence>
<evidence type="ECO:0000313" key="2">
    <source>
        <dbReference type="EMBL" id="KAH0555368.1"/>
    </source>
</evidence>
<comment type="caution">
    <text evidence="2">The sequence shown here is derived from an EMBL/GenBank/DDBJ whole genome shotgun (WGS) entry which is preliminary data.</text>
</comment>
<organism evidence="2 3">
    <name type="scientific">Cotesia glomerata</name>
    <name type="common">Lepidopteran parasitic wasp</name>
    <name type="synonym">Apanteles glomeratus</name>
    <dbReference type="NCBI Taxonomy" id="32391"/>
    <lineage>
        <taxon>Eukaryota</taxon>
        <taxon>Metazoa</taxon>
        <taxon>Ecdysozoa</taxon>
        <taxon>Arthropoda</taxon>
        <taxon>Hexapoda</taxon>
        <taxon>Insecta</taxon>
        <taxon>Pterygota</taxon>
        <taxon>Neoptera</taxon>
        <taxon>Endopterygota</taxon>
        <taxon>Hymenoptera</taxon>
        <taxon>Apocrita</taxon>
        <taxon>Ichneumonoidea</taxon>
        <taxon>Braconidae</taxon>
        <taxon>Microgastrinae</taxon>
        <taxon>Cotesia</taxon>
    </lineage>
</organism>
<feature type="region of interest" description="Disordered" evidence="1">
    <location>
        <begin position="99"/>
        <end position="121"/>
    </location>
</feature>
<accession>A0AAV7INZ4</accession>
<dbReference type="AlphaFoldDB" id="A0AAV7INZ4"/>
<evidence type="ECO:0000256" key="1">
    <source>
        <dbReference type="SAM" id="MobiDB-lite"/>
    </source>
</evidence>
<gene>
    <name evidence="2" type="ORF">KQX54_018055</name>
</gene>
<dbReference type="EMBL" id="JAHXZJ010001119">
    <property type="protein sequence ID" value="KAH0555368.1"/>
    <property type="molecule type" value="Genomic_DNA"/>
</dbReference>
<proteinExistence type="predicted"/>
<name>A0AAV7INZ4_COTGL</name>
<reference evidence="2 3" key="1">
    <citation type="journal article" date="2021" name="J. Hered.">
        <title>A chromosome-level genome assembly of the parasitoid wasp, Cotesia glomerata (Hymenoptera: Braconidae).</title>
        <authorList>
            <person name="Pinto B.J."/>
            <person name="Weis J.J."/>
            <person name="Gamble T."/>
            <person name="Ode P.J."/>
            <person name="Paul R."/>
            <person name="Zaspel J.M."/>
        </authorList>
    </citation>
    <scope>NUCLEOTIDE SEQUENCE [LARGE SCALE GENOMIC DNA]</scope>
    <source>
        <strain evidence="2">CgM1</strain>
    </source>
</reference>
<protein>
    <submittedName>
        <fullName evidence="2">Uncharacterized protein</fullName>
    </submittedName>
</protein>
<feature type="compositionally biased region" description="Acidic residues" evidence="1">
    <location>
        <begin position="101"/>
        <end position="113"/>
    </location>
</feature>